<evidence type="ECO:0000313" key="2">
    <source>
        <dbReference type="EMBL" id="MFC3166357.1"/>
    </source>
</evidence>
<gene>
    <name evidence="2" type="ORF">ACFOHV_24045</name>
</gene>
<dbReference type="InterPro" id="IPR002539">
    <property type="entry name" value="MaoC-like_dom"/>
</dbReference>
<dbReference type="Gene3D" id="3.10.129.10">
    <property type="entry name" value="Hotdog Thioesterase"/>
    <property type="match status" value="1"/>
</dbReference>
<dbReference type="PANTHER" id="PTHR42993">
    <property type="entry name" value="MAOC-LIKE DEHYDRATASE DOMAIN-CONTAINING PROTEIN"/>
    <property type="match status" value="1"/>
</dbReference>
<evidence type="ECO:0000313" key="3">
    <source>
        <dbReference type="Proteomes" id="UP001595647"/>
    </source>
</evidence>
<accession>A0ABV7ICX8</accession>
<feature type="domain" description="MaoC-like" evidence="1">
    <location>
        <begin position="12"/>
        <end position="129"/>
    </location>
</feature>
<comment type="caution">
    <text evidence="2">The sequence shown here is derived from an EMBL/GenBank/DDBJ whole genome shotgun (WGS) entry which is preliminary data.</text>
</comment>
<protein>
    <submittedName>
        <fullName evidence="2">MaoC/PaaZ C-terminal domain-containing protein</fullName>
    </submittedName>
</protein>
<dbReference type="SUPFAM" id="SSF54637">
    <property type="entry name" value="Thioesterase/thiol ester dehydrase-isomerase"/>
    <property type="match status" value="1"/>
</dbReference>
<evidence type="ECO:0000259" key="1">
    <source>
        <dbReference type="Pfam" id="PF01575"/>
    </source>
</evidence>
<dbReference type="PANTHER" id="PTHR42993:SF1">
    <property type="entry name" value="MAOC-LIKE DEHYDRATASE DOMAIN-CONTAINING PROTEIN"/>
    <property type="match status" value="1"/>
</dbReference>
<dbReference type="EMBL" id="JBHRTG010000019">
    <property type="protein sequence ID" value="MFC3166357.1"/>
    <property type="molecule type" value="Genomic_DNA"/>
</dbReference>
<dbReference type="Pfam" id="PF01575">
    <property type="entry name" value="MaoC_dehydratas"/>
    <property type="match status" value="1"/>
</dbReference>
<sequence>MRIDLSDRTSLQQHLGKEIGRSGWHIISQMDIDTFGRLTKDVDAMHMDPLWARDHSPYGVTIVYGFQTISMMTAMINEILKRGSTEAYKLNYGFDRVRLMAPVPVGASIRGIAKLKKIEDRGESRFLVTIEMTVEVEGKEKPAAVADWLFMVVNGDESERRPEMAGGANR</sequence>
<dbReference type="RefSeq" id="WP_182307779.1">
    <property type="nucleotide sequence ID" value="NZ_CP059897.1"/>
</dbReference>
<name>A0ABV7ICX8_9HYPH</name>
<dbReference type="Proteomes" id="UP001595647">
    <property type="component" value="Unassembled WGS sequence"/>
</dbReference>
<proteinExistence type="predicted"/>
<dbReference type="InterPro" id="IPR029069">
    <property type="entry name" value="HotDog_dom_sf"/>
</dbReference>
<reference evidence="3" key="1">
    <citation type="journal article" date="2019" name="Int. J. Syst. Evol. Microbiol.">
        <title>The Global Catalogue of Microorganisms (GCM) 10K type strain sequencing project: providing services to taxonomists for standard genome sequencing and annotation.</title>
        <authorList>
            <consortium name="The Broad Institute Genomics Platform"/>
            <consortium name="The Broad Institute Genome Sequencing Center for Infectious Disease"/>
            <person name="Wu L."/>
            <person name="Ma J."/>
        </authorList>
    </citation>
    <scope>NUCLEOTIDE SEQUENCE [LARGE SCALE GENOMIC DNA]</scope>
    <source>
        <strain evidence="3">KCTC 52231</strain>
    </source>
</reference>
<keyword evidence="3" id="KW-1185">Reference proteome</keyword>
<organism evidence="2 3">
    <name type="scientific">Ciceribacter thiooxidans</name>
    <dbReference type="NCBI Taxonomy" id="1969821"/>
    <lineage>
        <taxon>Bacteria</taxon>
        <taxon>Pseudomonadati</taxon>
        <taxon>Pseudomonadota</taxon>
        <taxon>Alphaproteobacteria</taxon>
        <taxon>Hyphomicrobiales</taxon>
        <taxon>Rhizobiaceae</taxon>
        <taxon>Ciceribacter</taxon>
    </lineage>
</organism>